<dbReference type="EMBL" id="BAABKX010000013">
    <property type="protein sequence ID" value="GAA5053833.1"/>
    <property type="molecule type" value="Genomic_DNA"/>
</dbReference>
<dbReference type="Pfam" id="PF00884">
    <property type="entry name" value="Sulfatase"/>
    <property type="match status" value="1"/>
</dbReference>
<dbReference type="RefSeq" id="WP_227778478.1">
    <property type="nucleotide sequence ID" value="NZ_BAABKX010000013.1"/>
</dbReference>
<dbReference type="PANTHER" id="PTHR42693:SF33">
    <property type="entry name" value="ARYLSULFATASE"/>
    <property type="match status" value="1"/>
</dbReference>
<evidence type="ECO:0000313" key="4">
    <source>
        <dbReference type="Proteomes" id="UP001501729"/>
    </source>
</evidence>
<dbReference type="Gene3D" id="3.40.720.10">
    <property type="entry name" value="Alkaline Phosphatase, subunit A"/>
    <property type="match status" value="1"/>
</dbReference>
<dbReference type="GeneID" id="68616790"/>
<feature type="domain" description="Sulfatase N-terminal" evidence="2">
    <location>
        <begin position="26"/>
        <end position="322"/>
    </location>
</feature>
<proteinExistence type="inferred from homology"/>
<dbReference type="InterPro" id="IPR050738">
    <property type="entry name" value="Sulfatase"/>
</dbReference>
<evidence type="ECO:0000313" key="3">
    <source>
        <dbReference type="EMBL" id="GAA5053833.1"/>
    </source>
</evidence>
<dbReference type="InterPro" id="IPR000917">
    <property type="entry name" value="Sulfatase_N"/>
</dbReference>
<gene>
    <name evidence="3" type="ORF">GCM10025751_31600</name>
</gene>
<comment type="similarity">
    <text evidence="1">Belongs to the sulfatase family.</text>
</comment>
<protein>
    <submittedName>
        <fullName evidence="3">Sulfatase</fullName>
    </submittedName>
</protein>
<dbReference type="Proteomes" id="UP001501729">
    <property type="component" value="Unassembled WGS sequence"/>
</dbReference>
<name>A0AAV3UJM7_9EURY</name>
<sequence length="438" mass="49258">MTNIALIVLDTLRKDAFDAEFDWLPGKRFDNAWSTAKWTMPAHASLFTGKYASEIGVHAKSEGFDCPELALAECLQQAGYTTRAFSANLIVSPVFGFDRGFDTFEGTWRINVNSKNLKGWKEILETNQSSTGLERYTDVLRRAFAGQYRIRASIKRGMRNRSHDLVGKRTDDGAAKFLEMTQKTEFGDNEFLFANLMEAHAPYTPPNGTTEASSYDEVAATLTDNEPDKEHIRKAYDEAVHYLADQYQRIFAELKQDFDYVITMGDHGELFGEHGGWRHLHGVYPELAHIPVVISGSDCKGMCTKTTSILDVHRTILELADVDAPSRGQHLLSEITDQPRLVEYEGLRSARIRMMQKAGYSSSLIETYDTPLIGIALPRTYYGYETRDGWEESGSPAVSDPQKSLEECRQTLDVREATNDTVEIADAVKQQLKDLGYA</sequence>
<keyword evidence="4" id="KW-1185">Reference proteome</keyword>
<evidence type="ECO:0000256" key="1">
    <source>
        <dbReference type="ARBA" id="ARBA00008779"/>
    </source>
</evidence>
<evidence type="ECO:0000259" key="2">
    <source>
        <dbReference type="Pfam" id="PF00884"/>
    </source>
</evidence>
<dbReference type="InterPro" id="IPR017850">
    <property type="entry name" value="Alkaline_phosphatase_core_sf"/>
</dbReference>
<dbReference type="PANTHER" id="PTHR42693">
    <property type="entry name" value="ARYLSULFATASE FAMILY MEMBER"/>
    <property type="match status" value="1"/>
</dbReference>
<dbReference type="GO" id="GO:0004065">
    <property type="term" value="F:arylsulfatase activity"/>
    <property type="evidence" value="ECO:0007669"/>
    <property type="project" value="TreeGrafter"/>
</dbReference>
<organism evidence="3 4">
    <name type="scientific">Haladaptatus pallidirubidus</name>
    <dbReference type="NCBI Taxonomy" id="1008152"/>
    <lineage>
        <taxon>Archaea</taxon>
        <taxon>Methanobacteriati</taxon>
        <taxon>Methanobacteriota</taxon>
        <taxon>Stenosarchaea group</taxon>
        <taxon>Halobacteria</taxon>
        <taxon>Halobacteriales</taxon>
        <taxon>Haladaptataceae</taxon>
        <taxon>Haladaptatus</taxon>
    </lineage>
</organism>
<dbReference type="SUPFAM" id="SSF53649">
    <property type="entry name" value="Alkaline phosphatase-like"/>
    <property type="match status" value="1"/>
</dbReference>
<dbReference type="AlphaFoldDB" id="A0AAV3UJM7"/>
<comment type="caution">
    <text evidence="3">The sequence shown here is derived from an EMBL/GenBank/DDBJ whole genome shotgun (WGS) entry which is preliminary data.</text>
</comment>
<accession>A0AAV3UJM7</accession>
<reference evidence="3 4" key="1">
    <citation type="journal article" date="2019" name="Int. J. Syst. Evol. Microbiol.">
        <title>The Global Catalogue of Microorganisms (GCM) 10K type strain sequencing project: providing services to taxonomists for standard genome sequencing and annotation.</title>
        <authorList>
            <consortium name="The Broad Institute Genomics Platform"/>
            <consortium name="The Broad Institute Genome Sequencing Center for Infectious Disease"/>
            <person name="Wu L."/>
            <person name="Ma J."/>
        </authorList>
    </citation>
    <scope>NUCLEOTIDE SEQUENCE [LARGE SCALE GENOMIC DNA]</scope>
    <source>
        <strain evidence="3 4">JCM 17504</strain>
    </source>
</reference>